<dbReference type="SUPFAM" id="SSF55136">
    <property type="entry name" value="Probable bacterial effector-binding domain"/>
    <property type="match status" value="1"/>
</dbReference>
<evidence type="ECO:0000259" key="1">
    <source>
        <dbReference type="PROSITE" id="PS51819"/>
    </source>
</evidence>
<dbReference type="Gene3D" id="3.10.180.10">
    <property type="entry name" value="2,3-Dihydroxybiphenyl 1,2-Dioxygenase, domain 1"/>
    <property type="match status" value="1"/>
</dbReference>
<sequence length="331" mass="37776">MRREIFPAKQESGCQVQRVGRHPYLCRRKRGGIRMVKKLMEVVDVPVVASVIPTIFVTNLEDALEWYCRCLKFRVLAFNPHFATLEMSPGRICWIRKDAERKGQGQLNFHVKDAVALHEHLVREGVDVDPLEVGVADTHWYILRDPDGNSFGVWSGLFGLNETDNVNRPEFPALMSYKFVKVPAIRWAGVAATVDIDSPDEGIFDAASHLSLQALGEGRTFTVNPIIEKYAGVKQHRLWVCREVANDLPMPNNLVEITIPEQHYAVFSFNLSQTDFRNRYSGIYRWLGKQFGFLKTEPGSAGAYHLEFFLEDRIEAYIPYSAGPDETHDYE</sequence>
<dbReference type="InterPro" id="IPR011256">
    <property type="entry name" value="Reg_factor_effector_dom_sf"/>
</dbReference>
<evidence type="ECO:0000313" key="3">
    <source>
        <dbReference type="Proteomes" id="UP000250369"/>
    </source>
</evidence>
<dbReference type="Pfam" id="PF00903">
    <property type="entry name" value="Glyoxalase"/>
    <property type="match status" value="1"/>
</dbReference>
<accession>A0A329MTN2</accession>
<dbReference type="CDD" id="cd06587">
    <property type="entry name" value="VOC"/>
    <property type="match status" value="1"/>
</dbReference>
<dbReference type="SUPFAM" id="SSF54593">
    <property type="entry name" value="Glyoxalase/Bleomycin resistance protein/Dihydroxybiphenyl dioxygenase"/>
    <property type="match status" value="1"/>
</dbReference>
<evidence type="ECO:0000313" key="2">
    <source>
        <dbReference type="EMBL" id="RAV23251.1"/>
    </source>
</evidence>
<name>A0A329MTN2_9BACL</name>
<gene>
    <name evidence="2" type="ORF">DQG23_03405</name>
</gene>
<dbReference type="InterPro" id="IPR004360">
    <property type="entry name" value="Glyas_Fos-R_dOase_dom"/>
</dbReference>
<dbReference type="InterPro" id="IPR037523">
    <property type="entry name" value="VOC_core"/>
</dbReference>
<proteinExistence type="predicted"/>
<dbReference type="Pfam" id="PF06445">
    <property type="entry name" value="GyrI-like"/>
    <property type="match status" value="1"/>
</dbReference>
<comment type="caution">
    <text evidence="2">The sequence shown here is derived from an EMBL/GenBank/DDBJ whole genome shotgun (WGS) entry which is preliminary data.</text>
</comment>
<dbReference type="EMBL" id="QMFB01000001">
    <property type="protein sequence ID" value="RAV23251.1"/>
    <property type="molecule type" value="Genomic_DNA"/>
</dbReference>
<dbReference type="InterPro" id="IPR029442">
    <property type="entry name" value="GyrI-like"/>
</dbReference>
<dbReference type="Proteomes" id="UP000250369">
    <property type="component" value="Unassembled WGS sequence"/>
</dbReference>
<dbReference type="AlphaFoldDB" id="A0A329MTN2"/>
<protein>
    <recommendedName>
        <fullName evidence="1">VOC domain-containing protein</fullName>
    </recommendedName>
</protein>
<reference evidence="2 3" key="1">
    <citation type="journal article" date="2009" name="Int. J. Syst. Evol. Microbiol.">
        <title>Paenibacillus contaminans sp. nov., isolated from a contaminated laboratory plate.</title>
        <authorList>
            <person name="Chou J.H."/>
            <person name="Lee J.H."/>
            <person name="Lin M.C."/>
            <person name="Chang P.S."/>
            <person name="Arun A.B."/>
            <person name="Young C.C."/>
            <person name="Chen W.M."/>
        </authorList>
    </citation>
    <scope>NUCLEOTIDE SEQUENCE [LARGE SCALE GENOMIC DNA]</scope>
    <source>
        <strain evidence="2 3">CKOBP-6</strain>
    </source>
</reference>
<keyword evidence="3" id="KW-1185">Reference proteome</keyword>
<dbReference type="Gene3D" id="3.20.80.10">
    <property type="entry name" value="Regulatory factor, effector binding domain"/>
    <property type="match status" value="1"/>
</dbReference>
<dbReference type="PROSITE" id="PS51819">
    <property type="entry name" value="VOC"/>
    <property type="match status" value="1"/>
</dbReference>
<dbReference type="InterPro" id="IPR029068">
    <property type="entry name" value="Glyas_Bleomycin-R_OHBP_Dase"/>
</dbReference>
<feature type="domain" description="VOC" evidence="1">
    <location>
        <begin position="47"/>
        <end position="156"/>
    </location>
</feature>
<organism evidence="2 3">
    <name type="scientific">Paenibacillus contaminans</name>
    <dbReference type="NCBI Taxonomy" id="450362"/>
    <lineage>
        <taxon>Bacteria</taxon>
        <taxon>Bacillati</taxon>
        <taxon>Bacillota</taxon>
        <taxon>Bacilli</taxon>
        <taxon>Bacillales</taxon>
        <taxon>Paenibacillaceae</taxon>
        <taxon>Paenibacillus</taxon>
    </lineage>
</organism>